<evidence type="ECO:0000313" key="4">
    <source>
        <dbReference type="EMBL" id="WVY94229.1"/>
    </source>
</evidence>
<feature type="region of interest" description="Disordered" evidence="2">
    <location>
        <begin position="65"/>
        <end position="108"/>
    </location>
</feature>
<sequence length="622" mass="70008">MRVAAASSYQKRRHCRKEPNKFGPTCRICIGGATERGPVMAIESMVEGLKAEMRALTHELHTFNCAHGRHSKNQDRSSEGSRDSVNVERERRPPETSEEEAEEDRGDVQRNWMKRIELPTFEGADPMGWIAKAEKFFDLQNVTKREKMKLVYVCMERGASYYWIRFWRKKTRHPTWKMFIDAMMRRFGELNQGIFEILVMQASGKPYHSSLSIPIDLGATIITGVEDDVATKRRPDPCAQLGLELTVLNSDCPPYDMVTEQKVLADRDEALEAEYNTLIDDMALVIRRTTRTKSSEETDQNNSADRPFDSKRTERRVMDWHFAPLEFFVDVALVTNPLGCLKAETIQFSPPLEQRKCSSVQLLGYGVLNKDDVVDYVGATTEERNSRGHRFMFWNVRKTVSAPILIALVVGKAAIDGQSLSSSDHVKHTLKVLRKLFGHDSVPNPVAYIVTDSEDYDILGIPVDNCLFFVGEATCQEHKDIIGGAMMSGLRESVRIIDILSTGNDYIAEGETLEATQEQLDTEKDEVRDIIKRLDVVRLSESSLAKAVASGFPSYENTMMKRSQEIQFHNSNLEDKVVLQQGAIVRDAITRVVAARVATVGGATVRGVTESNIPVHGCYDSG</sequence>
<evidence type="ECO:0000256" key="1">
    <source>
        <dbReference type="ARBA" id="ARBA00005995"/>
    </source>
</evidence>
<dbReference type="InterPro" id="IPR002937">
    <property type="entry name" value="Amino_oxidase"/>
</dbReference>
<dbReference type="InterPro" id="IPR050281">
    <property type="entry name" value="Flavin_monoamine_oxidase"/>
</dbReference>
<proteinExistence type="inferred from homology"/>
<feature type="domain" description="Amine oxidase" evidence="3">
    <location>
        <begin position="327"/>
        <end position="497"/>
    </location>
</feature>
<gene>
    <name evidence="4" type="ORF">V8G54_033317</name>
</gene>
<feature type="region of interest" description="Disordered" evidence="2">
    <location>
        <begin position="290"/>
        <end position="310"/>
    </location>
</feature>
<dbReference type="GO" id="GO:0016491">
    <property type="term" value="F:oxidoreductase activity"/>
    <property type="evidence" value="ECO:0007669"/>
    <property type="project" value="InterPro"/>
</dbReference>
<dbReference type="EMBL" id="CP144691">
    <property type="protein sequence ID" value="WVY94229.1"/>
    <property type="molecule type" value="Genomic_DNA"/>
</dbReference>
<dbReference type="SUPFAM" id="SSF54373">
    <property type="entry name" value="FAD-linked reductases, C-terminal domain"/>
    <property type="match status" value="1"/>
</dbReference>
<organism evidence="4 5">
    <name type="scientific">Vigna mungo</name>
    <name type="common">Black gram</name>
    <name type="synonym">Phaseolus mungo</name>
    <dbReference type="NCBI Taxonomy" id="3915"/>
    <lineage>
        <taxon>Eukaryota</taxon>
        <taxon>Viridiplantae</taxon>
        <taxon>Streptophyta</taxon>
        <taxon>Embryophyta</taxon>
        <taxon>Tracheophyta</taxon>
        <taxon>Spermatophyta</taxon>
        <taxon>Magnoliopsida</taxon>
        <taxon>eudicotyledons</taxon>
        <taxon>Gunneridae</taxon>
        <taxon>Pentapetalae</taxon>
        <taxon>rosids</taxon>
        <taxon>fabids</taxon>
        <taxon>Fabales</taxon>
        <taxon>Fabaceae</taxon>
        <taxon>Papilionoideae</taxon>
        <taxon>50 kb inversion clade</taxon>
        <taxon>NPAAA clade</taxon>
        <taxon>indigoferoid/millettioid clade</taxon>
        <taxon>Phaseoleae</taxon>
        <taxon>Vigna</taxon>
    </lineage>
</organism>
<comment type="similarity">
    <text evidence="1">Belongs to the flavin monoamine oxidase family.</text>
</comment>
<dbReference type="PANTHER" id="PTHR10742">
    <property type="entry name" value="FLAVIN MONOAMINE OXIDASE"/>
    <property type="match status" value="1"/>
</dbReference>
<feature type="compositionally biased region" description="Basic and acidic residues" evidence="2">
    <location>
        <begin position="72"/>
        <end position="95"/>
    </location>
</feature>
<dbReference type="InterPro" id="IPR036188">
    <property type="entry name" value="FAD/NAD-bd_sf"/>
</dbReference>
<evidence type="ECO:0000313" key="5">
    <source>
        <dbReference type="Proteomes" id="UP001374535"/>
    </source>
</evidence>
<evidence type="ECO:0000259" key="3">
    <source>
        <dbReference type="Pfam" id="PF01593"/>
    </source>
</evidence>
<feature type="compositionally biased region" description="Acidic residues" evidence="2">
    <location>
        <begin position="96"/>
        <end position="105"/>
    </location>
</feature>
<dbReference type="Gene3D" id="3.50.50.60">
    <property type="entry name" value="FAD/NAD(P)-binding domain"/>
    <property type="match status" value="2"/>
</dbReference>
<reference evidence="4 5" key="1">
    <citation type="journal article" date="2023" name="Life. Sci Alliance">
        <title>Evolutionary insights into 3D genome organization and epigenetic landscape of Vigna mungo.</title>
        <authorList>
            <person name="Junaid A."/>
            <person name="Singh B."/>
            <person name="Bhatia S."/>
        </authorList>
    </citation>
    <scope>NUCLEOTIDE SEQUENCE [LARGE SCALE GENOMIC DNA]</scope>
    <source>
        <strain evidence="4">Urdbean</strain>
    </source>
</reference>
<evidence type="ECO:0000256" key="2">
    <source>
        <dbReference type="SAM" id="MobiDB-lite"/>
    </source>
</evidence>
<dbReference type="Pfam" id="PF01593">
    <property type="entry name" value="Amino_oxidase"/>
    <property type="match status" value="1"/>
</dbReference>
<name>A0AAQ3MPK7_VIGMU</name>
<dbReference type="Proteomes" id="UP001374535">
    <property type="component" value="Chromosome 10"/>
</dbReference>
<dbReference type="PANTHER" id="PTHR10742:SF410">
    <property type="entry name" value="LYSINE-SPECIFIC HISTONE DEMETHYLASE 2"/>
    <property type="match status" value="1"/>
</dbReference>
<accession>A0AAQ3MPK7</accession>
<protein>
    <recommendedName>
        <fullName evidence="3">Amine oxidase domain-containing protein</fullName>
    </recommendedName>
</protein>
<dbReference type="SUPFAM" id="SSF51905">
    <property type="entry name" value="FAD/NAD(P)-binding domain"/>
    <property type="match status" value="1"/>
</dbReference>
<keyword evidence="5" id="KW-1185">Reference proteome</keyword>
<dbReference type="AlphaFoldDB" id="A0AAQ3MPK7"/>